<protein>
    <submittedName>
        <fullName evidence="1">Uncharacterized protein</fullName>
    </submittedName>
</protein>
<dbReference type="EMBL" id="CANHGI010000004">
    <property type="protein sequence ID" value="CAI5449628.1"/>
    <property type="molecule type" value="Genomic_DNA"/>
</dbReference>
<accession>A0A9P1IPL5</accession>
<evidence type="ECO:0000313" key="2">
    <source>
        <dbReference type="Proteomes" id="UP001152747"/>
    </source>
</evidence>
<keyword evidence="2" id="KW-1185">Reference proteome</keyword>
<dbReference type="Proteomes" id="UP001152747">
    <property type="component" value="Unassembled WGS sequence"/>
</dbReference>
<dbReference type="AlphaFoldDB" id="A0A9P1IPL5"/>
<reference evidence="1" key="1">
    <citation type="submission" date="2022-11" db="EMBL/GenBank/DDBJ databases">
        <authorList>
            <person name="Kikuchi T."/>
        </authorList>
    </citation>
    <scope>NUCLEOTIDE SEQUENCE</scope>
    <source>
        <strain evidence="1">PS1010</strain>
    </source>
</reference>
<comment type="caution">
    <text evidence="1">The sequence shown here is derived from an EMBL/GenBank/DDBJ whole genome shotgun (WGS) entry which is preliminary data.</text>
</comment>
<proteinExistence type="predicted"/>
<organism evidence="1 2">
    <name type="scientific">Caenorhabditis angaria</name>
    <dbReference type="NCBI Taxonomy" id="860376"/>
    <lineage>
        <taxon>Eukaryota</taxon>
        <taxon>Metazoa</taxon>
        <taxon>Ecdysozoa</taxon>
        <taxon>Nematoda</taxon>
        <taxon>Chromadorea</taxon>
        <taxon>Rhabditida</taxon>
        <taxon>Rhabditina</taxon>
        <taxon>Rhabditomorpha</taxon>
        <taxon>Rhabditoidea</taxon>
        <taxon>Rhabditidae</taxon>
        <taxon>Peloderinae</taxon>
        <taxon>Caenorhabditis</taxon>
    </lineage>
</organism>
<name>A0A9P1IPL5_9PELO</name>
<evidence type="ECO:0000313" key="1">
    <source>
        <dbReference type="EMBL" id="CAI5449628.1"/>
    </source>
</evidence>
<gene>
    <name evidence="1" type="ORF">CAMP_LOCUS12265</name>
</gene>
<sequence length="219" mass="25289">MSTKADIEFYVGGPGVNEKLKEKEPTWFYIESKKISLDFKVEIFSTKTKKQVPVMMEALQQFNVVVVFYINESTKDDELAIFVERGAIRRKFLIQIEAQSSIDKTDKNEPNQLQTLDVASIQNNSVLSDRTWLFFDEDDSLNADDSVSSTKTPTPTLDDSKTCEIHKKQLELLTILAEFEIIENAKIFEMGENEPPNSYIPTRLYNSLDEWTKNWIKLK</sequence>